<feature type="domain" description="Ketopantoate reductase C-terminal" evidence="6">
    <location>
        <begin position="186"/>
        <end position="305"/>
    </location>
</feature>
<dbReference type="SUPFAM" id="SSF48179">
    <property type="entry name" value="6-phosphogluconate dehydrogenase C-terminal domain-like"/>
    <property type="match status" value="1"/>
</dbReference>
<dbReference type="InterPro" id="IPR003710">
    <property type="entry name" value="ApbA"/>
</dbReference>
<sequence>MNLKYMILGAGGTGGILGSALTKAGKDVTFIARGSNLDAMRNNGLIIRHLWDQTEEHLEVRALSMEESCALSLAPEVIFICVKEYSLDSVLPFIRQTAGPRTIIIPILNIYGTGARMQKKLPDCTVLDGCIYVSASLEHPGVLVQHGPILRVVFGPRDPSYISPILSAIQSDLCESGIDGVLSTHIQRDALEKFSYVSPIGASGVYLHAVAGDFQKEGPARELFKSMIREISALAAAMGYPFEKDYVKINLEILSNLSADATTSMQRDIMEGKPSELDGLVMEPLRLAKKYSVSMPCYEEVANALCPLEF</sequence>
<dbReference type="InterPro" id="IPR013328">
    <property type="entry name" value="6PGD_dom2"/>
</dbReference>
<keyword evidence="2 4" id="KW-0521">NADP</keyword>
<dbReference type="InterPro" id="IPR013332">
    <property type="entry name" value="KPR_N"/>
</dbReference>
<feature type="domain" description="Ketopantoate reductase N-terminal" evidence="5">
    <location>
        <begin position="6"/>
        <end position="157"/>
    </location>
</feature>
<dbReference type="Pfam" id="PF08546">
    <property type="entry name" value="ApbA_C"/>
    <property type="match status" value="1"/>
</dbReference>
<dbReference type="AlphaFoldDB" id="A0A2T3FRY6"/>
<dbReference type="Gene3D" id="1.10.1040.10">
    <property type="entry name" value="N-(1-d-carboxylethyl)-l-norvaline Dehydrogenase, domain 2"/>
    <property type="match status" value="1"/>
</dbReference>
<keyword evidence="8" id="KW-1185">Reference proteome</keyword>
<dbReference type="SUPFAM" id="SSF51735">
    <property type="entry name" value="NAD(P)-binding Rossmann-fold domains"/>
    <property type="match status" value="1"/>
</dbReference>
<dbReference type="InterPro" id="IPR051402">
    <property type="entry name" value="KPR-Related"/>
</dbReference>
<evidence type="ECO:0000256" key="3">
    <source>
        <dbReference type="ARBA" id="ARBA00023002"/>
    </source>
</evidence>
<dbReference type="GO" id="GO:0005737">
    <property type="term" value="C:cytoplasm"/>
    <property type="evidence" value="ECO:0007669"/>
    <property type="project" value="TreeGrafter"/>
</dbReference>
<dbReference type="EMBL" id="PYLO01000002">
    <property type="protein sequence ID" value="PST38021.1"/>
    <property type="molecule type" value="Genomic_DNA"/>
</dbReference>
<dbReference type="UniPathway" id="UPA00028">
    <property type="reaction ID" value="UER00004"/>
</dbReference>
<evidence type="ECO:0000259" key="5">
    <source>
        <dbReference type="Pfam" id="PF02558"/>
    </source>
</evidence>
<comment type="catalytic activity">
    <reaction evidence="4">
        <text>(R)-pantoate + NADP(+) = 2-dehydropantoate + NADPH + H(+)</text>
        <dbReference type="Rhea" id="RHEA:16233"/>
        <dbReference type="ChEBI" id="CHEBI:11561"/>
        <dbReference type="ChEBI" id="CHEBI:15378"/>
        <dbReference type="ChEBI" id="CHEBI:15980"/>
        <dbReference type="ChEBI" id="CHEBI:57783"/>
        <dbReference type="ChEBI" id="CHEBI:58349"/>
        <dbReference type="EC" id="1.1.1.169"/>
    </reaction>
</comment>
<name>A0A2T3FRY6_9CLOT</name>
<dbReference type="InterPro" id="IPR036291">
    <property type="entry name" value="NAD(P)-bd_dom_sf"/>
</dbReference>
<dbReference type="GO" id="GO:0008677">
    <property type="term" value="F:2-dehydropantoate 2-reductase activity"/>
    <property type="evidence" value="ECO:0007669"/>
    <property type="project" value="UniProtKB-EC"/>
</dbReference>
<dbReference type="PANTHER" id="PTHR21708">
    <property type="entry name" value="PROBABLE 2-DEHYDROPANTOATE 2-REDUCTASE"/>
    <property type="match status" value="1"/>
</dbReference>
<evidence type="ECO:0000256" key="2">
    <source>
        <dbReference type="ARBA" id="ARBA00022857"/>
    </source>
</evidence>
<evidence type="ECO:0000313" key="7">
    <source>
        <dbReference type="EMBL" id="PST38021.1"/>
    </source>
</evidence>
<accession>A0A2T3FRY6</accession>
<organism evidence="7 8">
    <name type="scientific">Clostridium fessum</name>
    <dbReference type="NCBI Taxonomy" id="2126740"/>
    <lineage>
        <taxon>Bacteria</taxon>
        <taxon>Bacillati</taxon>
        <taxon>Bacillota</taxon>
        <taxon>Clostridia</taxon>
        <taxon>Eubacteriales</taxon>
        <taxon>Clostridiaceae</taxon>
        <taxon>Clostridium</taxon>
    </lineage>
</organism>
<comment type="function">
    <text evidence="4">Catalyzes the NADPH-dependent reduction of ketopantoate into pantoic acid.</text>
</comment>
<comment type="pathway">
    <text evidence="4">Cofactor biosynthesis; (R)-pantothenate biosynthesis; (R)-pantoate from 3-methyl-2-oxobutanoate: step 2/2.</text>
</comment>
<dbReference type="PANTHER" id="PTHR21708:SF26">
    <property type="entry name" value="2-DEHYDROPANTOATE 2-REDUCTASE"/>
    <property type="match status" value="1"/>
</dbReference>
<dbReference type="EC" id="1.1.1.169" evidence="4"/>
<dbReference type="Proteomes" id="UP000241048">
    <property type="component" value="Unassembled WGS sequence"/>
</dbReference>
<dbReference type="RefSeq" id="WP_107000969.1">
    <property type="nucleotide sequence ID" value="NZ_JAQDZI010000002.1"/>
</dbReference>
<dbReference type="Gene3D" id="3.40.50.720">
    <property type="entry name" value="NAD(P)-binding Rossmann-like Domain"/>
    <property type="match status" value="1"/>
</dbReference>
<reference evidence="7 8" key="1">
    <citation type="submission" date="2018-03" db="EMBL/GenBank/DDBJ databases">
        <title>Lachnoclostridium SNUG30386 gen.nov., sp.nov., isolated from human faeces.</title>
        <authorList>
            <person name="Seo B."/>
            <person name="Jeon K."/>
            <person name="Ko G."/>
        </authorList>
    </citation>
    <scope>NUCLEOTIDE SEQUENCE [LARGE SCALE GENOMIC DNA]</scope>
    <source>
        <strain evidence="7 8">SNUG30386</strain>
    </source>
</reference>
<evidence type="ECO:0000256" key="4">
    <source>
        <dbReference type="RuleBase" id="RU362068"/>
    </source>
</evidence>
<dbReference type="InterPro" id="IPR013752">
    <property type="entry name" value="KPA_reductase"/>
</dbReference>
<evidence type="ECO:0000313" key="8">
    <source>
        <dbReference type="Proteomes" id="UP000241048"/>
    </source>
</evidence>
<dbReference type="Pfam" id="PF02558">
    <property type="entry name" value="ApbA"/>
    <property type="match status" value="1"/>
</dbReference>
<comment type="caution">
    <text evidence="7">The sequence shown here is derived from an EMBL/GenBank/DDBJ whole genome shotgun (WGS) entry which is preliminary data.</text>
</comment>
<dbReference type="NCBIfam" id="TIGR00745">
    <property type="entry name" value="apbA_panE"/>
    <property type="match status" value="1"/>
</dbReference>
<keyword evidence="4" id="KW-0566">Pantothenate biosynthesis</keyword>
<evidence type="ECO:0000259" key="6">
    <source>
        <dbReference type="Pfam" id="PF08546"/>
    </source>
</evidence>
<protein>
    <recommendedName>
        <fullName evidence="4">2-dehydropantoate 2-reductase</fullName>
        <ecNumber evidence="4">1.1.1.169</ecNumber>
    </recommendedName>
    <alternativeName>
        <fullName evidence="4">Ketopantoate reductase</fullName>
    </alternativeName>
</protein>
<comment type="similarity">
    <text evidence="1 4">Belongs to the ketopantoate reductase family.</text>
</comment>
<keyword evidence="3 4" id="KW-0560">Oxidoreductase</keyword>
<dbReference type="GO" id="GO:0015940">
    <property type="term" value="P:pantothenate biosynthetic process"/>
    <property type="evidence" value="ECO:0007669"/>
    <property type="project" value="UniProtKB-UniPathway"/>
</dbReference>
<proteinExistence type="inferred from homology"/>
<gene>
    <name evidence="7" type="ORF">C7U56_09305</name>
</gene>
<dbReference type="InterPro" id="IPR008927">
    <property type="entry name" value="6-PGluconate_DH-like_C_sf"/>
</dbReference>
<evidence type="ECO:0000256" key="1">
    <source>
        <dbReference type="ARBA" id="ARBA00007870"/>
    </source>
</evidence>